<dbReference type="InterPro" id="IPR003488">
    <property type="entry name" value="DprA"/>
</dbReference>
<dbReference type="EMBL" id="BAAARN010000001">
    <property type="protein sequence ID" value="GAA2732799.1"/>
    <property type="molecule type" value="Genomic_DNA"/>
</dbReference>
<dbReference type="Proteomes" id="UP001501326">
    <property type="component" value="Unassembled WGS sequence"/>
</dbReference>
<proteinExistence type="inferred from homology"/>
<dbReference type="PANTHER" id="PTHR43022">
    <property type="entry name" value="PROTEIN SMF"/>
    <property type="match status" value="1"/>
</dbReference>
<reference evidence="3 4" key="1">
    <citation type="journal article" date="2019" name="Int. J. Syst. Evol. Microbiol.">
        <title>The Global Catalogue of Microorganisms (GCM) 10K type strain sequencing project: providing services to taxonomists for standard genome sequencing and annotation.</title>
        <authorList>
            <consortium name="The Broad Institute Genomics Platform"/>
            <consortium name="The Broad Institute Genome Sequencing Center for Infectious Disease"/>
            <person name="Wu L."/>
            <person name="Ma J."/>
        </authorList>
    </citation>
    <scope>NUCLEOTIDE SEQUENCE [LARGE SCALE GENOMIC DNA]</scope>
    <source>
        <strain evidence="3 4">JCM 16378</strain>
    </source>
</reference>
<name>A0ABN3UHE3_9MICO</name>
<dbReference type="PANTHER" id="PTHR43022:SF1">
    <property type="entry name" value="PROTEIN SMF"/>
    <property type="match status" value="1"/>
</dbReference>
<dbReference type="RefSeq" id="WP_344190768.1">
    <property type="nucleotide sequence ID" value="NZ_BAAARN010000001.1"/>
</dbReference>
<dbReference type="Pfam" id="PF02481">
    <property type="entry name" value="DNA_processg_A"/>
    <property type="match status" value="1"/>
</dbReference>
<comment type="caution">
    <text evidence="3">The sequence shown here is derived from an EMBL/GenBank/DDBJ whole genome shotgun (WGS) entry which is preliminary data.</text>
</comment>
<dbReference type="Gene3D" id="3.40.50.450">
    <property type="match status" value="1"/>
</dbReference>
<dbReference type="SUPFAM" id="SSF102405">
    <property type="entry name" value="MCP/YpsA-like"/>
    <property type="match status" value="1"/>
</dbReference>
<protein>
    <submittedName>
        <fullName evidence="3">DNA-processing protein DprA</fullName>
    </submittedName>
</protein>
<evidence type="ECO:0000313" key="3">
    <source>
        <dbReference type="EMBL" id="GAA2732799.1"/>
    </source>
</evidence>
<evidence type="ECO:0000256" key="1">
    <source>
        <dbReference type="ARBA" id="ARBA00006525"/>
    </source>
</evidence>
<organism evidence="3 4">
    <name type="scientific">Pedococcus aerophilus</name>
    <dbReference type="NCBI Taxonomy" id="436356"/>
    <lineage>
        <taxon>Bacteria</taxon>
        <taxon>Bacillati</taxon>
        <taxon>Actinomycetota</taxon>
        <taxon>Actinomycetes</taxon>
        <taxon>Micrococcales</taxon>
        <taxon>Intrasporangiaceae</taxon>
        <taxon>Pedococcus</taxon>
    </lineage>
</organism>
<keyword evidence="4" id="KW-1185">Reference proteome</keyword>
<comment type="similarity">
    <text evidence="1">Belongs to the DprA/Smf family.</text>
</comment>
<evidence type="ECO:0000313" key="4">
    <source>
        <dbReference type="Proteomes" id="UP001501326"/>
    </source>
</evidence>
<evidence type="ECO:0000259" key="2">
    <source>
        <dbReference type="Pfam" id="PF02481"/>
    </source>
</evidence>
<gene>
    <name evidence="3" type="primary">dprA</name>
    <name evidence="3" type="ORF">GCM10009867_09490</name>
</gene>
<dbReference type="InterPro" id="IPR057666">
    <property type="entry name" value="DrpA_SLOG"/>
</dbReference>
<sequence length="381" mass="39287">MSLVGADRVPRGDRAARLAWARLVEPGDPESARLVAAVGAEAALHGIDPASSLGQQVAPRLADLDVERDVRIAASLGARLVVPDDDEWPPGLDVLTNPPFCLWVRGPLHLAEACERSVGVVGARAASGYGLHQAKELAAGLAERGYTIVSGAAYGIDGAAHEGALAVDGRTIAVVAGGVDRPYPAGHAGLLARVAESGAVLSEVPPGSSPTRWRFLSRNRMIATMSRGTVVVEAGLRSGSRNTARTAADHLRVVCAVPGPVSSAVSAGCHLLIREGAQLVTDAAEVVEAVGPIGELAPVKRGGVLPEDDLEPIHRAVLSALRVQSATSVGALAKQCGASLRDVMGALGVLGVNDLVVQDGDGYRRVRRRPSDRPASQRSAT</sequence>
<feature type="domain" description="Smf/DprA SLOG" evidence="2">
    <location>
        <begin position="80"/>
        <end position="290"/>
    </location>
</feature>
<dbReference type="NCBIfam" id="TIGR00732">
    <property type="entry name" value="dprA"/>
    <property type="match status" value="1"/>
</dbReference>
<accession>A0ABN3UHE3</accession>